<dbReference type="RefSeq" id="WP_193953603.1">
    <property type="nucleotide sequence ID" value="NZ_JADEYS010000011.1"/>
</dbReference>
<organism evidence="6 7">
    <name type="scientific">Pontibacterium sinense</name>
    <dbReference type="NCBI Taxonomy" id="2781979"/>
    <lineage>
        <taxon>Bacteria</taxon>
        <taxon>Pseudomonadati</taxon>
        <taxon>Pseudomonadota</taxon>
        <taxon>Gammaproteobacteria</taxon>
        <taxon>Oceanospirillales</taxon>
        <taxon>Oceanospirillaceae</taxon>
        <taxon>Pontibacterium</taxon>
    </lineage>
</organism>
<protein>
    <submittedName>
        <fullName evidence="6">Flagellar brake protein</fullName>
    </submittedName>
</protein>
<dbReference type="Proteomes" id="UP000640333">
    <property type="component" value="Unassembled WGS sequence"/>
</dbReference>
<comment type="caution">
    <text evidence="6">The sequence shown here is derived from an EMBL/GenBank/DDBJ whole genome shotgun (WGS) entry which is preliminary data.</text>
</comment>
<keyword evidence="6" id="KW-0966">Cell projection</keyword>
<feature type="domain" description="Type III secretion system flagellar brake protein YcgR PilZN" evidence="5">
    <location>
        <begin position="17"/>
        <end position="112"/>
    </location>
</feature>
<dbReference type="Pfam" id="PF07238">
    <property type="entry name" value="PilZ"/>
    <property type="match status" value="1"/>
</dbReference>
<evidence type="ECO:0000259" key="5">
    <source>
        <dbReference type="Pfam" id="PF12945"/>
    </source>
</evidence>
<evidence type="ECO:0000256" key="1">
    <source>
        <dbReference type="ARBA" id="ARBA00022636"/>
    </source>
</evidence>
<dbReference type="GO" id="GO:0035438">
    <property type="term" value="F:cyclic-di-GMP binding"/>
    <property type="evidence" value="ECO:0007669"/>
    <property type="project" value="InterPro"/>
</dbReference>
<dbReference type="AlphaFoldDB" id="A0A8J7FEK4"/>
<keyword evidence="6" id="KW-0969">Cilium</keyword>
<reference evidence="6" key="1">
    <citation type="submission" date="2020-10" db="EMBL/GenBank/DDBJ databases">
        <title>Bacterium isolated from coastal waters sediment.</title>
        <authorList>
            <person name="Chen R.-J."/>
            <person name="Lu D.-C."/>
            <person name="Zhu K.-L."/>
            <person name="Du Z.-J."/>
        </authorList>
    </citation>
    <scope>NUCLEOTIDE SEQUENCE</scope>
    <source>
        <strain evidence="6">N1Y112</strain>
    </source>
</reference>
<keyword evidence="3" id="KW-0975">Bacterial flagellum</keyword>
<dbReference type="InterPro" id="IPR009926">
    <property type="entry name" value="T3SS_YcgR_PilZN"/>
</dbReference>
<accession>A0A8J7FEK4</accession>
<evidence type="ECO:0000256" key="2">
    <source>
        <dbReference type="ARBA" id="ARBA00022741"/>
    </source>
</evidence>
<proteinExistence type="predicted"/>
<sequence>MQQISVTPLEYLPNFRVGTKVQISSQDGKMRFLTSLVGVHDQDVIVAHLPTAEELLEKCGCSQVPLQWYEAFFNVKQDLILRLVDKGVVYAFETSVMEITGSKNRMIMLSYPAKVYQQELRKEPRYPCTLLAHIYCRHEQFDGLIKDVSSGGCQIRLPDHESLQKIRQLKDSGFFITFEILFPDNDTYFVFKGDLISVLPLQRGLRLGIAFKNQYTEIAKYLAALHLN</sequence>
<evidence type="ECO:0000256" key="3">
    <source>
        <dbReference type="ARBA" id="ARBA00023143"/>
    </source>
</evidence>
<keyword evidence="2" id="KW-0547">Nucleotide-binding</keyword>
<evidence type="ECO:0000313" key="6">
    <source>
        <dbReference type="EMBL" id="MBE9397984.1"/>
    </source>
</evidence>
<keyword evidence="7" id="KW-1185">Reference proteome</keyword>
<feature type="domain" description="PilZ" evidence="4">
    <location>
        <begin position="120"/>
        <end position="214"/>
    </location>
</feature>
<dbReference type="EMBL" id="JADEYS010000011">
    <property type="protein sequence ID" value="MBE9397984.1"/>
    <property type="molecule type" value="Genomic_DNA"/>
</dbReference>
<evidence type="ECO:0000259" key="4">
    <source>
        <dbReference type="Pfam" id="PF07238"/>
    </source>
</evidence>
<keyword evidence="6" id="KW-0282">Flagellum</keyword>
<name>A0A8J7FEK4_9GAMM</name>
<evidence type="ECO:0000313" key="7">
    <source>
        <dbReference type="Proteomes" id="UP000640333"/>
    </source>
</evidence>
<dbReference type="SUPFAM" id="SSF141371">
    <property type="entry name" value="PilZ domain-like"/>
    <property type="match status" value="2"/>
</dbReference>
<gene>
    <name evidence="6" type="ORF">IOQ59_12015</name>
</gene>
<dbReference type="Pfam" id="PF12945">
    <property type="entry name" value="PilZNR"/>
    <property type="match status" value="1"/>
</dbReference>
<dbReference type="InterPro" id="IPR012349">
    <property type="entry name" value="Split_barrel_FMN-bd"/>
</dbReference>
<dbReference type="Gene3D" id="2.30.110.10">
    <property type="entry name" value="Electron Transport, Fmn-binding Protein, Chain A"/>
    <property type="match status" value="1"/>
</dbReference>
<dbReference type="InterPro" id="IPR009875">
    <property type="entry name" value="PilZ_domain"/>
</dbReference>
<dbReference type="Gene3D" id="2.40.10.220">
    <property type="entry name" value="predicted glycosyltransferase like domains"/>
    <property type="match status" value="1"/>
</dbReference>
<keyword evidence="1" id="KW-0973">c-di-GMP</keyword>